<dbReference type="GeneID" id="17262089"/>
<reference evidence="1" key="2">
    <citation type="submission" date="2024-10" db="UniProtKB">
        <authorList>
            <consortium name="EnsemblProtists"/>
        </authorList>
    </citation>
    <scope>IDENTIFICATION</scope>
</reference>
<dbReference type="HOGENOM" id="CLU_1113061_0_0_1"/>
<evidence type="ECO:0000313" key="2">
    <source>
        <dbReference type="Proteomes" id="UP000013827"/>
    </source>
</evidence>
<dbReference type="InterPro" id="IPR015943">
    <property type="entry name" value="WD40/YVTN_repeat-like_dom_sf"/>
</dbReference>
<dbReference type="KEGG" id="ehx:EMIHUDRAFT_210947"/>
<dbReference type="SUPFAM" id="SSF50978">
    <property type="entry name" value="WD40 repeat-like"/>
    <property type="match status" value="1"/>
</dbReference>
<evidence type="ECO:0000313" key="1">
    <source>
        <dbReference type="EnsemblProtists" id="EOD15984"/>
    </source>
</evidence>
<name>A0A0D3IXJ9_EMIH1</name>
<reference evidence="2" key="1">
    <citation type="journal article" date="2013" name="Nature">
        <title>Pan genome of the phytoplankton Emiliania underpins its global distribution.</title>
        <authorList>
            <person name="Read B.A."/>
            <person name="Kegel J."/>
            <person name="Klute M.J."/>
            <person name="Kuo A."/>
            <person name="Lefebvre S.C."/>
            <person name="Maumus F."/>
            <person name="Mayer C."/>
            <person name="Miller J."/>
            <person name="Monier A."/>
            <person name="Salamov A."/>
            <person name="Young J."/>
            <person name="Aguilar M."/>
            <person name="Claverie J.M."/>
            <person name="Frickenhaus S."/>
            <person name="Gonzalez K."/>
            <person name="Herman E.K."/>
            <person name="Lin Y.C."/>
            <person name="Napier J."/>
            <person name="Ogata H."/>
            <person name="Sarno A.F."/>
            <person name="Shmutz J."/>
            <person name="Schroeder D."/>
            <person name="de Vargas C."/>
            <person name="Verret F."/>
            <person name="von Dassow P."/>
            <person name="Valentin K."/>
            <person name="Van de Peer Y."/>
            <person name="Wheeler G."/>
            <person name="Dacks J.B."/>
            <person name="Delwiche C.F."/>
            <person name="Dyhrman S.T."/>
            <person name="Glockner G."/>
            <person name="John U."/>
            <person name="Richards T."/>
            <person name="Worden A.Z."/>
            <person name="Zhang X."/>
            <person name="Grigoriev I.V."/>
            <person name="Allen A.E."/>
            <person name="Bidle K."/>
            <person name="Borodovsky M."/>
            <person name="Bowler C."/>
            <person name="Brownlee C."/>
            <person name="Cock J.M."/>
            <person name="Elias M."/>
            <person name="Gladyshev V.N."/>
            <person name="Groth M."/>
            <person name="Guda C."/>
            <person name="Hadaegh A."/>
            <person name="Iglesias-Rodriguez M.D."/>
            <person name="Jenkins J."/>
            <person name="Jones B.M."/>
            <person name="Lawson T."/>
            <person name="Leese F."/>
            <person name="Lindquist E."/>
            <person name="Lobanov A."/>
            <person name="Lomsadze A."/>
            <person name="Malik S.B."/>
            <person name="Marsh M.E."/>
            <person name="Mackinder L."/>
            <person name="Mock T."/>
            <person name="Mueller-Roeber B."/>
            <person name="Pagarete A."/>
            <person name="Parker M."/>
            <person name="Probert I."/>
            <person name="Quesneville H."/>
            <person name="Raines C."/>
            <person name="Rensing S.A."/>
            <person name="Riano-Pachon D.M."/>
            <person name="Richier S."/>
            <person name="Rokitta S."/>
            <person name="Shiraiwa Y."/>
            <person name="Soanes D.M."/>
            <person name="van der Giezen M."/>
            <person name="Wahlund T.M."/>
            <person name="Williams B."/>
            <person name="Wilson W."/>
            <person name="Wolfe G."/>
            <person name="Wurch L.L."/>
        </authorList>
    </citation>
    <scope>NUCLEOTIDE SEQUENCE</scope>
</reference>
<dbReference type="STRING" id="2903.R1E522"/>
<organism evidence="1 2">
    <name type="scientific">Emiliania huxleyi (strain CCMP1516)</name>
    <dbReference type="NCBI Taxonomy" id="280463"/>
    <lineage>
        <taxon>Eukaryota</taxon>
        <taxon>Haptista</taxon>
        <taxon>Haptophyta</taxon>
        <taxon>Prymnesiophyceae</taxon>
        <taxon>Isochrysidales</taxon>
        <taxon>Noelaerhabdaceae</taxon>
        <taxon>Emiliania</taxon>
    </lineage>
</organism>
<sequence length="250" mass="25632">MFSGIENFDTQDGPTLVEIHGMLASGATAELKYRAVGGAELPRFPPSRQGAFGFALPEGAHAAAPPPSLADTWEGSDGARAHLAAVGLEDDSVALYDLSAQSWSPTRLAHGGMRSVTCLAWQPLAAGSLAIGAGGGLFLWRLSFSLAGGEVGGASLLQRIASPPVAALTWHPLGDWLALGSRHRPAVASLGAGRLAVGWSVRALGPVRGHASGEPLVSLRFTGGLPRGSLLSMAWGDGRVTLAPLYDAEG</sequence>
<dbReference type="PaxDb" id="2903-EOD15984"/>
<dbReference type="AlphaFoldDB" id="A0A0D3IXJ9"/>
<keyword evidence="2" id="KW-1185">Reference proteome</keyword>
<dbReference type="InterPro" id="IPR036322">
    <property type="entry name" value="WD40_repeat_dom_sf"/>
</dbReference>
<accession>A0A0D3IXJ9</accession>
<dbReference type="InterPro" id="IPR045139">
    <property type="entry name" value="Aladin"/>
</dbReference>
<dbReference type="Gene3D" id="2.130.10.10">
    <property type="entry name" value="YVTN repeat-like/Quinoprotein amine dehydrogenase"/>
    <property type="match status" value="1"/>
</dbReference>
<dbReference type="RefSeq" id="XP_005768413.1">
    <property type="nucleotide sequence ID" value="XM_005768356.1"/>
</dbReference>
<protein>
    <submittedName>
        <fullName evidence="1">Uncharacterized protein</fullName>
    </submittedName>
</protein>
<proteinExistence type="predicted"/>
<dbReference type="PANTHER" id="PTHR14494:SF0">
    <property type="entry name" value="ALADIN"/>
    <property type="match status" value="1"/>
</dbReference>
<dbReference type="Proteomes" id="UP000013827">
    <property type="component" value="Unassembled WGS sequence"/>
</dbReference>
<dbReference type="GO" id="GO:0006913">
    <property type="term" value="P:nucleocytoplasmic transport"/>
    <property type="evidence" value="ECO:0007669"/>
    <property type="project" value="TreeGrafter"/>
</dbReference>
<dbReference type="PANTHER" id="PTHR14494">
    <property type="entry name" value="ALADIN/ADRACALIN/AAAS"/>
    <property type="match status" value="1"/>
</dbReference>
<dbReference type="GO" id="GO:0005643">
    <property type="term" value="C:nuclear pore"/>
    <property type="evidence" value="ECO:0007669"/>
    <property type="project" value="TreeGrafter"/>
</dbReference>
<dbReference type="EnsemblProtists" id="EOD15984">
    <property type="protein sequence ID" value="EOD15984"/>
    <property type="gene ID" value="EMIHUDRAFT_210947"/>
</dbReference>